<proteinExistence type="predicted"/>
<dbReference type="InterPro" id="IPR016032">
    <property type="entry name" value="Sig_transdc_resp-reg_C-effctor"/>
</dbReference>
<keyword evidence="9" id="KW-1185">Reference proteome</keyword>
<dbReference type="InterPro" id="IPR000792">
    <property type="entry name" value="Tscrpt_reg_LuxR_C"/>
</dbReference>
<reference evidence="8" key="1">
    <citation type="submission" date="2022-12" db="EMBL/GenBank/DDBJ databases">
        <title>Marinomonas 15G1-11 sp. nov, isolated from marine algae.</title>
        <authorList>
            <person name="Butt M."/>
            <person name="Choi D.G."/>
            <person name="Kim J.M."/>
            <person name="Lee J.K."/>
            <person name="Baek J.H."/>
            <person name="Jeon C.O."/>
        </authorList>
    </citation>
    <scope>NUCLEOTIDE SEQUENCE</scope>
    <source>
        <strain evidence="8">15G1-11</strain>
    </source>
</reference>
<accession>A0ABT4JWZ7</accession>
<evidence type="ECO:0000256" key="1">
    <source>
        <dbReference type="ARBA" id="ARBA00022553"/>
    </source>
</evidence>
<evidence type="ECO:0000313" key="8">
    <source>
        <dbReference type="EMBL" id="MCZ2722328.1"/>
    </source>
</evidence>
<dbReference type="RefSeq" id="WP_269125885.1">
    <property type="nucleotide sequence ID" value="NZ_JAPUBN010000017.1"/>
</dbReference>
<organism evidence="8 9">
    <name type="scientific">Marinomonas phaeophyticola</name>
    <dbReference type="NCBI Taxonomy" id="3004091"/>
    <lineage>
        <taxon>Bacteria</taxon>
        <taxon>Pseudomonadati</taxon>
        <taxon>Pseudomonadota</taxon>
        <taxon>Gammaproteobacteria</taxon>
        <taxon>Oceanospirillales</taxon>
        <taxon>Oceanospirillaceae</taxon>
        <taxon>Marinomonas</taxon>
    </lineage>
</organism>
<dbReference type="Pfam" id="PF00072">
    <property type="entry name" value="Response_reg"/>
    <property type="match status" value="1"/>
</dbReference>
<dbReference type="InterPro" id="IPR011006">
    <property type="entry name" value="CheY-like_superfamily"/>
</dbReference>
<keyword evidence="2" id="KW-0805">Transcription regulation</keyword>
<dbReference type="InterPro" id="IPR058245">
    <property type="entry name" value="NreC/VraR/RcsB-like_REC"/>
</dbReference>
<dbReference type="PANTHER" id="PTHR43214">
    <property type="entry name" value="TWO-COMPONENT RESPONSE REGULATOR"/>
    <property type="match status" value="1"/>
</dbReference>
<dbReference type="InterPro" id="IPR001789">
    <property type="entry name" value="Sig_transdc_resp-reg_receiver"/>
</dbReference>
<dbReference type="Pfam" id="PF00196">
    <property type="entry name" value="GerE"/>
    <property type="match status" value="1"/>
</dbReference>
<evidence type="ECO:0000313" key="9">
    <source>
        <dbReference type="Proteomes" id="UP001149719"/>
    </source>
</evidence>
<dbReference type="CDD" id="cd17535">
    <property type="entry name" value="REC_NarL-like"/>
    <property type="match status" value="1"/>
</dbReference>
<dbReference type="PROSITE" id="PS00622">
    <property type="entry name" value="HTH_LUXR_1"/>
    <property type="match status" value="1"/>
</dbReference>
<feature type="modified residue" description="4-aspartylphosphate" evidence="5">
    <location>
        <position position="60"/>
    </location>
</feature>
<sequence length="214" mass="23397">MSNLANTIKLLLVDDHVLVLDGLQARLELEDHIEVIGTACNGLEALNKAKALSPDVVLMDVSMPILNGLEATKRFRDEQPLVKILMLSMHNEKEYILSLIQSGANGYVLKDVSSEELIHAISTVHQGGTYFSSGASASLFTGNMPAANQKEPLTKRETAVLKEVATGLSNKEIAQSLNISVRTVETHRQNIKNKLEIHTSAGLIKYALDKKLIE</sequence>
<name>A0ABT4JWZ7_9GAMM</name>
<dbReference type="CDD" id="cd06170">
    <property type="entry name" value="LuxR_C_like"/>
    <property type="match status" value="1"/>
</dbReference>
<protein>
    <submittedName>
        <fullName evidence="8">Response regulator transcription factor</fullName>
    </submittedName>
</protein>
<dbReference type="SMART" id="SM00421">
    <property type="entry name" value="HTH_LUXR"/>
    <property type="match status" value="1"/>
</dbReference>
<evidence type="ECO:0000256" key="2">
    <source>
        <dbReference type="ARBA" id="ARBA00023015"/>
    </source>
</evidence>
<keyword evidence="1 5" id="KW-0597">Phosphoprotein</keyword>
<dbReference type="EMBL" id="JAPUBN010000017">
    <property type="protein sequence ID" value="MCZ2722328.1"/>
    <property type="molecule type" value="Genomic_DNA"/>
</dbReference>
<dbReference type="PROSITE" id="PS50043">
    <property type="entry name" value="HTH_LUXR_2"/>
    <property type="match status" value="1"/>
</dbReference>
<keyword evidence="4" id="KW-0804">Transcription</keyword>
<dbReference type="SMART" id="SM00448">
    <property type="entry name" value="REC"/>
    <property type="match status" value="1"/>
</dbReference>
<dbReference type="SUPFAM" id="SSF52172">
    <property type="entry name" value="CheY-like"/>
    <property type="match status" value="1"/>
</dbReference>
<dbReference type="PROSITE" id="PS50110">
    <property type="entry name" value="RESPONSE_REGULATORY"/>
    <property type="match status" value="1"/>
</dbReference>
<dbReference type="PRINTS" id="PR00038">
    <property type="entry name" value="HTHLUXR"/>
</dbReference>
<dbReference type="PANTHER" id="PTHR43214:SF41">
    <property type="entry name" value="NITRATE_NITRITE RESPONSE REGULATOR PROTEIN NARP"/>
    <property type="match status" value="1"/>
</dbReference>
<dbReference type="InterPro" id="IPR039420">
    <property type="entry name" value="WalR-like"/>
</dbReference>
<evidence type="ECO:0000256" key="4">
    <source>
        <dbReference type="ARBA" id="ARBA00023163"/>
    </source>
</evidence>
<evidence type="ECO:0000256" key="5">
    <source>
        <dbReference type="PROSITE-ProRule" id="PRU00169"/>
    </source>
</evidence>
<evidence type="ECO:0000259" key="6">
    <source>
        <dbReference type="PROSITE" id="PS50043"/>
    </source>
</evidence>
<evidence type="ECO:0000256" key="3">
    <source>
        <dbReference type="ARBA" id="ARBA00023125"/>
    </source>
</evidence>
<dbReference type="Proteomes" id="UP001149719">
    <property type="component" value="Unassembled WGS sequence"/>
</dbReference>
<feature type="domain" description="HTH luxR-type" evidence="6">
    <location>
        <begin position="146"/>
        <end position="211"/>
    </location>
</feature>
<evidence type="ECO:0000259" key="7">
    <source>
        <dbReference type="PROSITE" id="PS50110"/>
    </source>
</evidence>
<dbReference type="SUPFAM" id="SSF46894">
    <property type="entry name" value="C-terminal effector domain of the bipartite response regulators"/>
    <property type="match status" value="1"/>
</dbReference>
<keyword evidence="3" id="KW-0238">DNA-binding</keyword>
<gene>
    <name evidence="8" type="ORF">O1D97_11990</name>
</gene>
<feature type="domain" description="Response regulatory" evidence="7">
    <location>
        <begin position="9"/>
        <end position="125"/>
    </location>
</feature>
<dbReference type="Gene3D" id="3.40.50.2300">
    <property type="match status" value="1"/>
</dbReference>
<comment type="caution">
    <text evidence="8">The sequence shown here is derived from an EMBL/GenBank/DDBJ whole genome shotgun (WGS) entry which is preliminary data.</text>
</comment>